<evidence type="ECO:0008006" key="3">
    <source>
        <dbReference type="Google" id="ProtNLM"/>
    </source>
</evidence>
<comment type="caution">
    <text evidence="1">The sequence shown here is derived from an EMBL/GenBank/DDBJ whole genome shotgun (WGS) entry which is preliminary data.</text>
</comment>
<protein>
    <recommendedName>
        <fullName evidence="3">DUF1508 domain-containing protein</fullName>
    </recommendedName>
</protein>
<evidence type="ECO:0000313" key="1">
    <source>
        <dbReference type="EMBL" id="MFD1364216.1"/>
    </source>
</evidence>
<accession>A0ABW4A0I6</accession>
<evidence type="ECO:0000313" key="2">
    <source>
        <dbReference type="Proteomes" id="UP001597183"/>
    </source>
</evidence>
<dbReference type="Proteomes" id="UP001597183">
    <property type="component" value="Unassembled WGS sequence"/>
</dbReference>
<sequence>MINYEVVATREGRWWALTVSGLRFGHTQARRLSEADEMARDLIAIQTDAAEDSFTITLRVEPGRLNTDGKTWRTLHVRHAVTGPDYATARS</sequence>
<keyword evidence="2" id="KW-1185">Reference proteome</keyword>
<organism evidence="1 2">
    <name type="scientific">Actinoplanes sichuanensis</name>
    <dbReference type="NCBI Taxonomy" id="512349"/>
    <lineage>
        <taxon>Bacteria</taxon>
        <taxon>Bacillati</taxon>
        <taxon>Actinomycetota</taxon>
        <taxon>Actinomycetes</taxon>
        <taxon>Micromonosporales</taxon>
        <taxon>Micromonosporaceae</taxon>
        <taxon>Actinoplanes</taxon>
    </lineage>
</organism>
<reference evidence="2" key="1">
    <citation type="journal article" date="2019" name="Int. J. Syst. Evol. Microbiol.">
        <title>The Global Catalogue of Microorganisms (GCM) 10K type strain sequencing project: providing services to taxonomists for standard genome sequencing and annotation.</title>
        <authorList>
            <consortium name="The Broad Institute Genomics Platform"/>
            <consortium name="The Broad Institute Genome Sequencing Center for Infectious Disease"/>
            <person name="Wu L."/>
            <person name="Ma J."/>
        </authorList>
    </citation>
    <scope>NUCLEOTIDE SEQUENCE [LARGE SCALE GENOMIC DNA]</scope>
    <source>
        <strain evidence="2">CCM 7526</strain>
    </source>
</reference>
<proteinExistence type="predicted"/>
<dbReference type="EMBL" id="JBHTMK010000004">
    <property type="protein sequence ID" value="MFD1364216.1"/>
    <property type="molecule type" value="Genomic_DNA"/>
</dbReference>
<dbReference type="RefSeq" id="WP_317793868.1">
    <property type="nucleotide sequence ID" value="NZ_AP028461.1"/>
</dbReference>
<gene>
    <name evidence="1" type="ORF">ACFQ5G_02540</name>
</gene>
<name>A0ABW4A0I6_9ACTN</name>